<name>T0SDB5_SAPDV</name>
<dbReference type="Pfam" id="PF02201">
    <property type="entry name" value="SWIB"/>
    <property type="match status" value="1"/>
</dbReference>
<dbReference type="OrthoDB" id="10263741at2759"/>
<reference evidence="2 3" key="1">
    <citation type="submission" date="2012-04" db="EMBL/GenBank/DDBJ databases">
        <title>The Genome Sequence of Saprolegnia declina VS20.</title>
        <authorList>
            <consortium name="The Broad Institute Genome Sequencing Platform"/>
            <person name="Russ C."/>
            <person name="Nusbaum C."/>
            <person name="Tyler B."/>
            <person name="van West P."/>
            <person name="Dieguez-Uribeondo J."/>
            <person name="de Bruijn I."/>
            <person name="Tripathy S."/>
            <person name="Jiang R."/>
            <person name="Young S.K."/>
            <person name="Zeng Q."/>
            <person name="Gargeya S."/>
            <person name="Fitzgerald M."/>
            <person name="Haas B."/>
            <person name="Abouelleil A."/>
            <person name="Alvarado L."/>
            <person name="Arachchi H.M."/>
            <person name="Berlin A."/>
            <person name="Chapman S.B."/>
            <person name="Goldberg J."/>
            <person name="Griggs A."/>
            <person name="Gujja S."/>
            <person name="Hansen M."/>
            <person name="Howarth C."/>
            <person name="Imamovic A."/>
            <person name="Larimer J."/>
            <person name="McCowen C."/>
            <person name="Montmayeur A."/>
            <person name="Murphy C."/>
            <person name="Neiman D."/>
            <person name="Pearson M."/>
            <person name="Priest M."/>
            <person name="Roberts A."/>
            <person name="Saif S."/>
            <person name="Shea T."/>
            <person name="Sisk P."/>
            <person name="Sykes S."/>
            <person name="Wortman J."/>
            <person name="Nusbaum C."/>
            <person name="Birren B."/>
        </authorList>
    </citation>
    <scope>NUCLEOTIDE SEQUENCE [LARGE SCALE GENOMIC DNA]</scope>
    <source>
        <strain evidence="2 3">VS20</strain>
    </source>
</reference>
<evidence type="ECO:0000259" key="1">
    <source>
        <dbReference type="PROSITE" id="PS51925"/>
    </source>
</evidence>
<proteinExistence type="predicted"/>
<dbReference type="PROSITE" id="PS51925">
    <property type="entry name" value="SWIB_MDM2"/>
    <property type="match status" value="1"/>
</dbReference>
<dbReference type="InParanoid" id="T0SDB5"/>
<dbReference type="STRING" id="1156394.T0SDB5"/>
<evidence type="ECO:0000313" key="3">
    <source>
        <dbReference type="Proteomes" id="UP000030762"/>
    </source>
</evidence>
<evidence type="ECO:0000313" key="2">
    <source>
        <dbReference type="EMBL" id="EQC40922.1"/>
    </source>
</evidence>
<dbReference type="SMART" id="SM00151">
    <property type="entry name" value="SWIB"/>
    <property type="match status" value="1"/>
</dbReference>
<dbReference type="Proteomes" id="UP000030762">
    <property type="component" value="Unassembled WGS sequence"/>
</dbReference>
<sequence length="392" mass="44287">MAEESSSRKRRAVALLREVGSVDPEQYATLKQLKAMDDHVSGTIHRNLRRLEALAQAPPKMTKATLVVTMTYSHDPSAIVADTASDKNAGQWTFRVQASIEGGLPCSKTFSHFFRKAIVELDERMYPQPNTTTEWSSFRSGDESDGFEVTRPGKAGVSEHTLRLQLVRQLSPERFNLSSDLFAALAPHLAHASPEAQTRQDVLKAAWDYIKMKDLLHIDDCRVIVNDDALERVFECKEMPFQSLAAQLQKHLTPTLPFTAEYQLPLGTLQENLVIDEQRFHVEIPLCDDLDRVRKTCLATCARLDEAAAAEADRLQTKIDSIVREINRHVTRHEWMTQFTQDPMTFMDHVVASQDTDQELLTLGTDKPASATDASFRGPWVHSTMEMLLQRE</sequence>
<dbReference type="CDD" id="cd00855">
    <property type="entry name" value="SWIB-MDM2"/>
    <property type="match status" value="1"/>
</dbReference>
<dbReference type="EMBL" id="JH767135">
    <property type="protein sequence ID" value="EQC40922.1"/>
    <property type="molecule type" value="Genomic_DNA"/>
</dbReference>
<dbReference type="GeneID" id="19942714"/>
<keyword evidence="3" id="KW-1185">Reference proteome</keyword>
<dbReference type="AlphaFoldDB" id="T0SDB5"/>
<dbReference type="InterPro" id="IPR019835">
    <property type="entry name" value="SWIB_domain"/>
</dbReference>
<protein>
    <recommendedName>
        <fullName evidence="1">DM2 domain-containing protein</fullName>
    </recommendedName>
</protein>
<dbReference type="RefSeq" id="XP_008605766.1">
    <property type="nucleotide sequence ID" value="XM_008607544.1"/>
</dbReference>
<dbReference type="InterPro" id="IPR003121">
    <property type="entry name" value="SWIB_MDM2_domain"/>
</dbReference>
<organism evidence="2 3">
    <name type="scientific">Saprolegnia diclina (strain VS20)</name>
    <dbReference type="NCBI Taxonomy" id="1156394"/>
    <lineage>
        <taxon>Eukaryota</taxon>
        <taxon>Sar</taxon>
        <taxon>Stramenopiles</taxon>
        <taxon>Oomycota</taxon>
        <taxon>Saprolegniomycetes</taxon>
        <taxon>Saprolegniales</taxon>
        <taxon>Saprolegniaceae</taxon>
        <taxon>Saprolegnia</taxon>
    </lineage>
</organism>
<dbReference type="eggNOG" id="KOG2570">
    <property type="taxonomic scope" value="Eukaryota"/>
</dbReference>
<feature type="domain" description="DM2" evidence="1">
    <location>
        <begin position="170"/>
        <end position="254"/>
    </location>
</feature>
<dbReference type="Gene3D" id="1.10.245.10">
    <property type="entry name" value="SWIB/MDM2 domain"/>
    <property type="match status" value="1"/>
</dbReference>
<accession>T0SDB5</accession>
<dbReference type="VEuPathDB" id="FungiDB:SDRG_01987"/>
<dbReference type="PANTHER" id="PTHR13844">
    <property type="entry name" value="SWI/SNF-RELATED MATRIX-ASSOCIATED ACTIN-DEPENDENT REGULATOR OF CHROMATIN SUBFAMILY D"/>
    <property type="match status" value="1"/>
</dbReference>
<gene>
    <name evidence="2" type="ORF">SDRG_01987</name>
</gene>
<dbReference type="SUPFAM" id="SSF47592">
    <property type="entry name" value="SWIB/MDM2 domain"/>
    <property type="match status" value="1"/>
</dbReference>
<dbReference type="InterPro" id="IPR036885">
    <property type="entry name" value="SWIB_MDM2_dom_sf"/>
</dbReference>